<keyword evidence="3" id="KW-1185">Reference proteome</keyword>
<dbReference type="Proteomes" id="UP000252519">
    <property type="component" value="Unassembled WGS sequence"/>
</dbReference>
<accession>A0A368H1M1</accession>
<proteinExistence type="predicted"/>
<organism evidence="2 3">
    <name type="scientific">Ancylostoma caninum</name>
    <name type="common">Dog hookworm</name>
    <dbReference type="NCBI Taxonomy" id="29170"/>
    <lineage>
        <taxon>Eukaryota</taxon>
        <taxon>Metazoa</taxon>
        <taxon>Ecdysozoa</taxon>
        <taxon>Nematoda</taxon>
        <taxon>Chromadorea</taxon>
        <taxon>Rhabditida</taxon>
        <taxon>Rhabditina</taxon>
        <taxon>Rhabditomorpha</taxon>
        <taxon>Strongyloidea</taxon>
        <taxon>Ancylostomatidae</taxon>
        <taxon>Ancylostomatinae</taxon>
        <taxon>Ancylostoma</taxon>
    </lineage>
</organism>
<keyword evidence="1" id="KW-0472">Membrane</keyword>
<evidence type="ECO:0000256" key="1">
    <source>
        <dbReference type="SAM" id="Phobius"/>
    </source>
</evidence>
<evidence type="ECO:0000313" key="2">
    <source>
        <dbReference type="EMBL" id="RCN49150.1"/>
    </source>
</evidence>
<feature type="transmembrane region" description="Helical" evidence="1">
    <location>
        <begin position="12"/>
        <end position="37"/>
    </location>
</feature>
<evidence type="ECO:0000313" key="3">
    <source>
        <dbReference type="Proteomes" id="UP000252519"/>
    </source>
</evidence>
<reference evidence="2 3" key="1">
    <citation type="submission" date="2014-10" db="EMBL/GenBank/DDBJ databases">
        <title>Draft genome of the hookworm Ancylostoma caninum.</title>
        <authorList>
            <person name="Mitreva M."/>
        </authorList>
    </citation>
    <scope>NUCLEOTIDE SEQUENCE [LARGE SCALE GENOMIC DNA]</scope>
    <source>
        <strain evidence="2 3">Baltimore</strain>
    </source>
</reference>
<keyword evidence="1" id="KW-0812">Transmembrane</keyword>
<name>A0A368H1M1_ANCCA</name>
<comment type="caution">
    <text evidence="2">The sequence shown here is derived from an EMBL/GenBank/DDBJ whole genome shotgun (WGS) entry which is preliminary data.</text>
</comment>
<protein>
    <submittedName>
        <fullName evidence="2">Uncharacterized protein</fullName>
    </submittedName>
</protein>
<sequence>MFSFVLLGFPSYRVYTFVPVMVTSYTVLDPIAVMYFIHDYREAVHSLLCCRFQESKSDVLVASGSSRYSYRYQSSV</sequence>
<dbReference type="AlphaFoldDB" id="A0A368H1M1"/>
<gene>
    <name evidence="2" type="ORF">ANCCAN_04723</name>
</gene>
<dbReference type="OrthoDB" id="5872469at2759"/>
<dbReference type="EMBL" id="JOJR01000037">
    <property type="protein sequence ID" value="RCN49150.1"/>
    <property type="molecule type" value="Genomic_DNA"/>
</dbReference>
<dbReference type="SUPFAM" id="SSF81321">
    <property type="entry name" value="Family A G protein-coupled receptor-like"/>
    <property type="match status" value="1"/>
</dbReference>
<keyword evidence="1" id="KW-1133">Transmembrane helix</keyword>